<keyword evidence="3" id="KW-0813">Transport</keyword>
<organism evidence="9 10">
    <name type="scientific">Comamonas testosteroni TK102</name>
    <dbReference type="NCBI Taxonomy" id="1392005"/>
    <lineage>
        <taxon>Bacteria</taxon>
        <taxon>Pseudomonadati</taxon>
        <taxon>Pseudomonadota</taxon>
        <taxon>Betaproteobacteria</taxon>
        <taxon>Burkholderiales</taxon>
        <taxon>Comamonadaceae</taxon>
        <taxon>Comamonas</taxon>
    </lineage>
</organism>
<evidence type="ECO:0000313" key="10">
    <source>
        <dbReference type="Proteomes" id="UP000028782"/>
    </source>
</evidence>
<evidence type="ECO:0000313" key="9">
    <source>
        <dbReference type="EMBL" id="AIJ47072.1"/>
    </source>
</evidence>
<evidence type="ECO:0000256" key="4">
    <source>
        <dbReference type="ARBA" id="ARBA00022475"/>
    </source>
</evidence>
<dbReference type="InterPro" id="IPR027463">
    <property type="entry name" value="AcrB_DN_DC_subdom"/>
</dbReference>
<dbReference type="RefSeq" id="WP_029158332.1">
    <property type="nucleotide sequence ID" value="NZ_CP006704.1"/>
</dbReference>
<evidence type="ECO:0000256" key="1">
    <source>
        <dbReference type="ARBA" id="ARBA00004651"/>
    </source>
</evidence>
<dbReference type="InterPro" id="IPR004763">
    <property type="entry name" value="CusA-like"/>
</dbReference>
<dbReference type="PRINTS" id="PR00702">
    <property type="entry name" value="ACRIFLAVINRP"/>
</dbReference>
<dbReference type="Gene3D" id="1.20.1640.10">
    <property type="entry name" value="Multidrug efflux transporter AcrB transmembrane domain"/>
    <property type="match status" value="2"/>
</dbReference>
<dbReference type="InterPro" id="IPR021647">
    <property type="entry name" value="CusF_Ec"/>
</dbReference>
<evidence type="ECO:0000256" key="8">
    <source>
        <dbReference type="SAM" id="Phobius"/>
    </source>
</evidence>
<dbReference type="GO" id="GO:0008324">
    <property type="term" value="F:monoatomic cation transmembrane transporter activity"/>
    <property type="evidence" value="ECO:0007669"/>
    <property type="project" value="InterPro"/>
</dbReference>
<evidence type="ECO:0000256" key="7">
    <source>
        <dbReference type="ARBA" id="ARBA00023136"/>
    </source>
</evidence>
<dbReference type="PANTHER" id="PTHR32063:SF19">
    <property type="entry name" value="CATION EFFLUX SYSTEM PROTEIN CUSA"/>
    <property type="match status" value="1"/>
</dbReference>
<evidence type="ECO:0000256" key="2">
    <source>
        <dbReference type="ARBA" id="ARBA00010942"/>
    </source>
</evidence>
<dbReference type="EMBL" id="CP006704">
    <property type="protein sequence ID" value="AIJ47072.1"/>
    <property type="molecule type" value="Genomic_DNA"/>
</dbReference>
<dbReference type="GO" id="GO:0005886">
    <property type="term" value="C:plasma membrane"/>
    <property type="evidence" value="ECO:0007669"/>
    <property type="project" value="UniProtKB-SubCell"/>
</dbReference>
<proteinExistence type="inferred from homology"/>
<dbReference type="SUPFAM" id="SSF82714">
    <property type="entry name" value="Multidrug efflux transporter AcrB TolC docking domain, DN and DC subdomains"/>
    <property type="match status" value="2"/>
</dbReference>
<comment type="subcellular location">
    <subcellularLocation>
        <location evidence="1">Cell membrane</location>
        <topology evidence="1">Multi-pass membrane protein</topology>
    </subcellularLocation>
</comment>
<dbReference type="InterPro" id="IPR001036">
    <property type="entry name" value="Acrflvin-R"/>
</dbReference>
<dbReference type="SUPFAM" id="SSF82693">
    <property type="entry name" value="Multidrug efflux transporter AcrB pore domain, PN1, PN2, PC1 and PC2 subdomains"/>
    <property type="match status" value="2"/>
</dbReference>
<feature type="transmembrane region" description="Helical" evidence="8">
    <location>
        <begin position="434"/>
        <end position="462"/>
    </location>
</feature>
<feature type="transmembrane region" description="Helical" evidence="8">
    <location>
        <begin position="896"/>
        <end position="916"/>
    </location>
</feature>
<dbReference type="AlphaFoldDB" id="A0A076PUS4"/>
<feature type="transmembrane region" description="Helical" evidence="8">
    <location>
        <begin position="872"/>
        <end position="889"/>
    </location>
</feature>
<dbReference type="SUPFAM" id="SSF82866">
    <property type="entry name" value="Multidrug efflux transporter AcrB transmembrane domain"/>
    <property type="match status" value="2"/>
</dbReference>
<keyword evidence="5 8" id="KW-0812">Transmembrane</keyword>
<keyword evidence="6 8" id="KW-1133">Transmembrane helix</keyword>
<feature type="transmembrane region" description="Helical" evidence="8">
    <location>
        <begin position="981"/>
        <end position="1000"/>
    </location>
</feature>
<evidence type="ECO:0000256" key="6">
    <source>
        <dbReference type="ARBA" id="ARBA00022989"/>
    </source>
</evidence>
<reference evidence="9 10" key="1">
    <citation type="journal article" date="2014" name="Genome Announc.">
        <title>Complete Genome Sequence of Polychlorinated Biphenyl Degrader Comamonas testosteroni TK102 (NBRC 109938).</title>
        <authorList>
            <person name="Fukuda K."/>
            <person name="Hosoyama A."/>
            <person name="Tsuchikane K."/>
            <person name="Ohji S."/>
            <person name="Yamazoe A."/>
            <person name="Fujita N."/>
            <person name="Shintani M."/>
            <person name="Kimbara K."/>
        </authorList>
    </citation>
    <scope>NUCLEOTIDE SEQUENCE [LARGE SCALE GENOMIC DNA]</scope>
    <source>
        <strain evidence="9">TK102</strain>
    </source>
</reference>
<feature type="transmembrane region" description="Helical" evidence="8">
    <location>
        <begin position="922"/>
        <end position="946"/>
    </location>
</feature>
<comment type="similarity">
    <text evidence="2">Belongs to the resistance-nodulation-cell division (RND) (TC 2.A.6) family.</text>
</comment>
<dbReference type="PANTHER" id="PTHR32063">
    <property type="match status" value="1"/>
</dbReference>
<dbReference type="Gene3D" id="3.30.70.1320">
    <property type="entry name" value="Multidrug efflux transporter AcrB pore domain like"/>
    <property type="match status" value="1"/>
</dbReference>
<dbReference type="Pfam" id="PF00873">
    <property type="entry name" value="ACR_tran"/>
    <property type="match status" value="1"/>
</dbReference>
<dbReference type="Proteomes" id="UP000028782">
    <property type="component" value="Chromosome"/>
</dbReference>
<feature type="transmembrane region" description="Helical" evidence="8">
    <location>
        <begin position="337"/>
        <end position="356"/>
    </location>
</feature>
<dbReference type="Gene3D" id="2.40.50.320">
    <property type="entry name" value="Copper binding periplasmic protein CusF"/>
    <property type="match status" value="1"/>
</dbReference>
<dbReference type="HOGENOM" id="CLU_002755_1_2_4"/>
<dbReference type="Gene3D" id="3.30.70.1430">
    <property type="entry name" value="Multidrug efflux transporter AcrB pore domain"/>
    <property type="match status" value="2"/>
</dbReference>
<keyword evidence="7 8" id="KW-0472">Membrane</keyword>
<sequence length="1178" mass="127660">MIATLIRWSIANRFLVLVVTAFLVAAGIWSASRTPVDALPDLSDVQVIVRTTYPGKPPQVVEDLVTYPLTTTMLSVPGAKTVRGYSFFGDSFVYILFDDKTDPYWARSRVVEYLNQVQSRLPVGATAALGPDATGVGWVYEYALVDRSGHNDIGQLRALNDWFLKFELKTVPDVAEVASIGGMVRQYQVVLDPDRMRVLGITQSMVVQALQKANQSSGGSVVEMAETEYMVRSRGFLQSLEDFRTIPLTLSGATPVLLKDVATVQIGPEMRRGIAELDGEGEVTGGVVVMRSGKNARATIEAVKAKLEKLKPSLPKGVEVVETYDRSQLIDRAVDNLRVKLLEEFAVVAVVCAIFLFHLRSALVAVVTLPIGVLAAFGVMHWQGVSANILSLGGVAIALGAMVDASVVLVEAAHKHLEHFEERHGRPPSVAERWELIAQSAVEVGPALFFSLLVITLSFLPVFTLEAQEGRLFSPLAFTKTYAMAAAAGLSITLVPVLMGYLIRGRIPKETANPINRGLIALYRPALELVLRFPIATLLAAALALAITAIPVMRLGGEFMPPLDEGDLLYMPSALPGISVSKAAELLQQTDRLIKTVPEVKRVFGKAGRADTATDPAPLEMFETTIQFKSREQWRPGMTPEKLVEELDRVVKVPGLSNVWVPPIRNRIDMLATGIKSPVGIKVAGPDLATIDKLAAQIESAVRGVPGVSSALAERLTGGRYIDVDVDRQAAARFGLSVADVQAVIATAIGGENVGEVIQGRERFPVNVRYPREIRDSLERLRKLPFVTDKGATVLLQDVAKIVIAEGPPMIRSENARLSGWVYVDVRGRDLRSVVHDMQAVVAKQVAMPAGYALSWSGQFEYLERATERLKIVVPLTLAVIFMLLYVLFRSAGDAALVMAAVPFSLVGGFWFIWALGHAVSVASAVGFIALAGVAAEFGVVMLVYLQNAWKQHLAAGEPDNEATLLAAIREGAVMRVRPKAMTVAVVMAGLLPILVGHGTGSEVMTRIAAPMVGGMVTAPLLSMLVIPAAWYLIHRKRPTAERPPPQTLKHLQSRLHNHYTLEDRTMKTAHILTAAVALAAFTTTHAQDMKMPMQPAARATSASMPLVDGEVRKIDAQKNLIVLRHGDIPNLAMPAMTMGFEVADKKMLDGLKVGDKVKFQAEAIKGKAMVTELKPNH</sequence>
<protein>
    <submittedName>
        <fullName evidence="9">Metal transporter</fullName>
    </submittedName>
</protein>
<dbReference type="Pfam" id="PF11604">
    <property type="entry name" value="CusF_Ec"/>
    <property type="match status" value="1"/>
</dbReference>
<dbReference type="Gene3D" id="3.30.2090.10">
    <property type="entry name" value="Multidrug efflux transporter AcrB TolC docking domain, DN and DC subdomains"/>
    <property type="match status" value="2"/>
</dbReference>
<feature type="transmembrane region" description="Helical" evidence="8">
    <location>
        <begin position="482"/>
        <end position="503"/>
    </location>
</feature>
<feature type="transmembrane region" description="Helical" evidence="8">
    <location>
        <begin position="529"/>
        <end position="553"/>
    </location>
</feature>
<name>A0A076PUS4_COMTE</name>
<gene>
    <name evidence="9" type="ORF">O987_14790</name>
</gene>
<feature type="transmembrane region" description="Helical" evidence="8">
    <location>
        <begin position="1012"/>
        <end position="1034"/>
    </location>
</feature>
<accession>A0A076PUS4</accession>
<dbReference type="GO" id="GO:0042910">
    <property type="term" value="F:xenobiotic transmembrane transporter activity"/>
    <property type="evidence" value="ECO:0007669"/>
    <property type="project" value="TreeGrafter"/>
</dbReference>
<keyword evidence="4" id="KW-1003">Cell membrane</keyword>
<evidence type="ECO:0000256" key="5">
    <source>
        <dbReference type="ARBA" id="ARBA00022692"/>
    </source>
</evidence>
<dbReference type="InterPro" id="IPR042230">
    <property type="entry name" value="CusF_sf"/>
</dbReference>
<feature type="transmembrane region" description="Helical" evidence="8">
    <location>
        <begin position="363"/>
        <end position="383"/>
    </location>
</feature>
<dbReference type="Gene3D" id="3.30.70.1440">
    <property type="entry name" value="Multidrug efflux transporter AcrB pore domain"/>
    <property type="match status" value="1"/>
</dbReference>
<evidence type="ECO:0000256" key="3">
    <source>
        <dbReference type="ARBA" id="ARBA00022448"/>
    </source>
</evidence>
<dbReference type="KEGG" id="ctes:O987_14790"/>
<feature type="transmembrane region" description="Helical" evidence="8">
    <location>
        <begin position="389"/>
        <end position="413"/>
    </location>
</feature>
<dbReference type="NCBIfam" id="TIGR00914">
    <property type="entry name" value="2A0601"/>
    <property type="match status" value="1"/>
</dbReference>